<reference evidence="3" key="1">
    <citation type="journal article" date="2019" name="Int. J. Syst. Evol. Microbiol.">
        <title>The Global Catalogue of Microorganisms (GCM) 10K type strain sequencing project: providing services to taxonomists for standard genome sequencing and annotation.</title>
        <authorList>
            <consortium name="The Broad Institute Genomics Platform"/>
            <consortium name="The Broad Institute Genome Sequencing Center for Infectious Disease"/>
            <person name="Wu L."/>
            <person name="Ma J."/>
        </authorList>
    </citation>
    <scope>NUCLEOTIDE SEQUENCE [LARGE SCALE GENOMIC DNA]</scope>
    <source>
        <strain evidence="3">JCM 31486</strain>
    </source>
</reference>
<dbReference type="SUPFAM" id="SSF52402">
    <property type="entry name" value="Adenine nucleotide alpha hydrolases-like"/>
    <property type="match status" value="1"/>
</dbReference>
<evidence type="ECO:0000313" key="3">
    <source>
        <dbReference type="Proteomes" id="UP001597045"/>
    </source>
</evidence>
<feature type="non-terminal residue" evidence="2">
    <location>
        <position position="66"/>
    </location>
</feature>
<protein>
    <recommendedName>
        <fullName evidence="4">UspA domain-containing protein</fullName>
    </recommendedName>
</protein>
<dbReference type="Proteomes" id="UP001597045">
    <property type="component" value="Unassembled WGS sequence"/>
</dbReference>
<sequence length="66" mass="7162">MTRSGVRPAPIPDQRRPRTRSPRIAVGTDGSEWGDNALDWALRQGSPLNATIHVYAAHAADNQAIT</sequence>
<evidence type="ECO:0008006" key="4">
    <source>
        <dbReference type="Google" id="ProtNLM"/>
    </source>
</evidence>
<organism evidence="2 3">
    <name type="scientific">Kibdelosporangium lantanae</name>
    <dbReference type="NCBI Taxonomy" id="1497396"/>
    <lineage>
        <taxon>Bacteria</taxon>
        <taxon>Bacillati</taxon>
        <taxon>Actinomycetota</taxon>
        <taxon>Actinomycetes</taxon>
        <taxon>Pseudonocardiales</taxon>
        <taxon>Pseudonocardiaceae</taxon>
        <taxon>Kibdelosporangium</taxon>
    </lineage>
</organism>
<accession>A0ABW3MHF6</accession>
<proteinExistence type="predicted"/>
<dbReference type="Gene3D" id="3.40.50.12370">
    <property type="match status" value="1"/>
</dbReference>
<keyword evidence="3" id="KW-1185">Reference proteome</keyword>
<feature type="region of interest" description="Disordered" evidence="1">
    <location>
        <begin position="1"/>
        <end position="31"/>
    </location>
</feature>
<comment type="caution">
    <text evidence="2">The sequence shown here is derived from an EMBL/GenBank/DDBJ whole genome shotgun (WGS) entry which is preliminary data.</text>
</comment>
<evidence type="ECO:0000256" key="1">
    <source>
        <dbReference type="SAM" id="MobiDB-lite"/>
    </source>
</evidence>
<evidence type="ECO:0000313" key="2">
    <source>
        <dbReference type="EMBL" id="MFD1049981.1"/>
    </source>
</evidence>
<name>A0ABW3MHF6_9PSEU</name>
<dbReference type="EMBL" id="JBHTIS010002522">
    <property type="protein sequence ID" value="MFD1049981.1"/>
    <property type="molecule type" value="Genomic_DNA"/>
</dbReference>
<gene>
    <name evidence="2" type="ORF">ACFQ1S_32825</name>
</gene>